<feature type="transmembrane region" description="Helical" evidence="7">
    <location>
        <begin position="88"/>
        <end position="107"/>
    </location>
</feature>
<feature type="transmembrane region" description="Helical" evidence="7">
    <location>
        <begin position="20"/>
        <end position="43"/>
    </location>
</feature>
<dbReference type="Gene3D" id="1.20.1720.10">
    <property type="entry name" value="Multidrug resistance protein D"/>
    <property type="match status" value="1"/>
</dbReference>
<dbReference type="InterPro" id="IPR011701">
    <property type="entry name" value="MFS"/>
</dbReference>
<feature type="transmembrane region" description="Helical" evidence="7">
    <location>
        <begin position="483"/>
        <end position="504"/>
    </location>
</feature>
<evidence type="ECO:0000256" key="7">
    <source>
        <dbReference type="SAM" id="Phobius"/>
    </source>
</evidence>
<keyword evidence="2" id="KW-0813">Transport</keyword>
<dbReference type="InterPro" id="IPR020846">
    <property type="entry name" value="MFS_dom"/>
</dbReference>
<reference evidence="9 10" key="1">
    <citation type="submission" date="2018-02" db="EMBL/GenBank/DDBJ databases">
        <title>The draft genome of Phyllobacterium sp. 1N-3.</title>
        <authorList>
            <person name="Liu L."/>
            <person name="Li L."/>
            <person name="Zhang X."/>
            <person name="Wang T."/>
            <person name="Liang L."/>
        </authorList>
    </citation>
    <scope>NUCLEOTIDE SEQUENCE [LARGE SCALE GENOMIC DNA]</scope>
    <source>
        <strain evidence="9 10">1N-3</strain>
    </source>
</reference>
<keyword evidence="4 7" id="KW-0812">Transmembrane</keyword>
<name>A0A2S9IIZ3_9HYPH</name>
<evidence type="ECO:0000256" key="1">
    <source>
        <dbReference type="ARBA" id="ARBA00004651"/>
    </source>
</evidence>
<dbReference type="PANTHER" id="PTHR42718">
    <property type="entry name" value="MAJOR FACILITATOR SUPERFAMILY MULTIDRUG TRANSPORTER MFSC"/>
    <property type="match status" value="1"/>
</dbReference>
<evidence type="ECO:0000259" key="8">
    <source>
        <dbReference type="PROSITE" id="PS50850"/>
    </source>
</evidence>
<feature type="transmembrane region" description="Helical" evidence="7">
    <location>
        <begin position="113"/>
        <end position="134"/>
    </location>
</feature>
<feature type="transmembrane region" description="Helical" evidence="7">
    <location>
        <begin position="146"/>
        <end position="166"/>
    </location>
</feature>
<feature type="domain" description="Major facilitator superfamily (MFS) profile" evidence="8">
    <location>
        <begin position="22"/>
        <end position="506"/>
    </location>
</feature>
<dbReference type="PROSITE" id="PS50850">
    <property type="entry name" value="MFS"/>
    <property type="match status" value="1"/>
</dbReference>
<dbReference type="CDD" id="cd17321">
    <property type="entry name" value="MFS_MMR_MDR_like"/>
    <property type="match status" value="1"/>
</dbReference>
<accession>A0A2S9IIZ3</accession>
<dbReference type="SUPFAM" id="SSF103473">
    <property type="entry name" value="MFS general substrate transporter"/>
    <property type="match status" value="1"/>
</dbReference>
<evidence type="ECO:0000256" key="5">
    <source>
        <dbReference type="ARBA" id="ARBA00022989"/>
    </source>
</evidence>
<feature type="transmembrane region" description="Helical" evidence="7">
    <location>
        <begin position="371"/>
        <end position="392"/>
    </location>
</feature>
<gene>
    <name evidence="9" type="ORF">C5748_26645</name>
</gene>
<evidence type="ECO:0000256" key="6">
    <source>
        <dbReference type="ARBA" id="ARBA00023136"/>
    </source>
</evidence>
<keyword evidence="10" id="KW-1185">Reference proteome</keyword>
<evidence type="ECO:0000256" key="2">
    <source>
        <dbReference type="ARBA" id="ARBA00022448"/>
    </source>
</evidence>
<feature type="transmembrane region" description="Helical" evidence="7">
    <location>
        <begin position="210"/>
        <end position="231"/>
    </location>
</feature>
<dbReference type="Gene3D" id="1.20.1250.20">
    <property type="entry name" value="MFS general substrate transporter like domains"/>
    <property type="match status" value="1"/>
</dbReference>
<evidence type="ECO:0000256" key="4">
    <source>
        <dbReference type="ARBA" id="ARBA00022692"/>
    </source>
</evidence>
<sequence length="526" mass="54308">MALSFDSRTIQHPERSKRRWLILFAVMLAFLPVVLDMTILHIAVPSLTLALQASSTEVLWIIDIYSLLMAGLLVPMGTLADRTGHRKVLLTGLMIFGVASIAAAFSTTPAMLITGRILLAFGASMIMPCVLGIIRRTFEDPGERAMALGLWGTVGAAGAAVGPLVGGALLEHFWWGSVFLINIPVVLLIATIIAFALPKNEPVAPGKWQIQHALLLIVGIVALVFAVKSGFGGKQPLWIAISAAITGVAAVSIFVRSQLVATEPMLDLFLFSRPAIVSGIAMAVVTAGALAGVELTLAQELQFVLDKSPLEAGLFMLPIMAAAALGGPVAGFLSNRFGLRAVASLSLLVAAFSLAALARSDFHQPGMVVPALLALLGLSLSIGLTASSIAIMGAVEAEKGGAAGSLEATGYELGAGLGITLFGVALSAIYAASMTVPAGIAPEFAETAIRSIGDTYVVAEKFSGELATSLISAGKSAFSTAHAVLLTSAATLIGTLAVAVFFTLKNAGAEKCEVVKKQAVPSSLKK</sequence>
<keyword evidence="3" id="KW-1003">Cell membrane</keyword>
<evidence type="ECO:0000313" key="9">
    <source>
        <dbReference type="EMBL" id="PRD40487.1"/>
    </source>
</evidence>
<dbReference type="PANTHER" id="PTHR42718:SF47">
    <property type="entry name" value="METHYL VIOLOGEN RESISTANCE PROTEIN SMVA"/>
    <property type="match status" value="1"/>
</dbReference>
<feature type="transmembrane region" description="Helical" evidence="7">
    <location>
        <begin position="172"/>
        <end position="198"/>
    </location>
</feature>
<evidence type="ECO:0000256" key="3">
    <source>
        <dbReference type="ARBA" id="ARBA00022475"/>
    </source>
</evidence>
<dbReference type="Pfam" id="PF07690">
    <property type="entry name" value="MFS_1"/>
    <property type="match status" value="1"/>
</dbReference>
<dbReference type="Proteomes" id="UP000239434">
    <property type="component" value="Unassembled WGS sequence"/>
</dbReference>
<keyword evidence="5 7" id="KW-1133">Transmembrane helix</keyword>
<proteinExistence type="predicted"/>
<comment type="caution">
    <text evidence="9">The sequence shown here is derived from an EMBL/GenBank/DDBJ whole genome shotgun (WGS) entry which is preliminary data.</text>
</comment>
<organism evidence="9 10">
    <name type="scientific">Phyllobacterium phragmitis</name>
    <dbReference type="NCBI Taxonomy" id="2670329"/>
    <lineage>
        <taxon>Bacteria</taxon>
        <taxon>Pseudomonadati</taxon>
        <taxon>Pseudomonadota</taxon>
        <taxon>Alphaproteobacteria</taxon>
        <taxon>Hyphomicrobiales</taxon>
        <taxon>Phyllobacteriaceae</taxon>
        <taxon>Phyllobacterium</taxon>
    </lineage>
</organism>
<evidence type="ECO:0000313" key="10">
    <source>
        <dbReference type="Proteomes" id="UP000239434"/>
    </source>
</evidence>
<keyword evidence="6 7" id="KW-0472">Membrane</keyword>
<feature type="transmembrane region" description="Helical" evidence="7">
    <location>
        <begin position="58"/>
        <end position="76"/>
    </location>
</feature>
<dbReference type="AlphaFoldDB" id="A0A2S9IIZ3"/>
<dbReference type="InterPro" id="IPR036259">
    <property type="entry name" value="MFS_trans_sf"/>
</dbReference>
<feature type="transmembrane region" description="Helical" evidence="7">
    <location>
        <begin position="341"/>
        <end position="359"/>
    </location>
</feature>
<comment type="subcellular location">
    <subcellularLocation>
        <location evidence="1">Cell membrane</location>
        <topology evidence="1">Multi-pass membrane protein</topology>
    </subcellularLocation>
</comment>
<feature type="transmembrane region" description="Helical" evidence="7">
    <location>
        <begin position="313"/>
        <end position="334"/>
    </location>
</feature>
<feature type="transmembrane region" description="Helical" evidence="7">
    <location>
        <begin position="275"/>
        <end position="293"/>
    </location>
</feature>
<feature type="transmembrane region" description="Helical" evidence="7">
    <location>
        <begin position="237"/>
        <end position="255"/>
    </location>
</feature>
<dbReference type="EMBL" id="PVBR01000045">
    <property type="protein sequence ID" value="PRD40487.1"/>
    <property type="molecule type" value="Genomic_DNA"/>
</dbReference>
<protein>
    <submittedName>
        <fullName evidence="9">MFS transporter</fullName>
    </submittedName>
</protein>
<dbReference type="GO" id="GO:0005886">
    <property type="term" value="C:plasma membrane"/>
    <property type="evidence" value="ECO:0007669"/>
    <property type="project" value="UniProtKB-SubCell"/>
</dbReference>
<feature type="transmembrane region" description="Helical" evidence="7">
    <location>
        <begin position="413"/>
        <end position="432"/>
    </location>
</feature>
<dbReference type="PRINTS" id="PR01036">
    <property type="entry name" value="TCRTETB"/>
</dbReference>
<dbReference type="GO" id="GO:0022857">
    <property type="term" value="F:transmembrane transporter activity"/>
    <property type="evidence" value="ECO:0007669"/>
    <property type="project" value="InterPro"/>
</dbReference>